<comment type="similarity">
    <text evidence="1">Belongs to the LOR family.</text>
</comment>
<dbReference type="Proteomes" id="UP001147747">
    <property type="component" value="Unassembled WGS sequence"/>
</dbReference>
<evidence type="ECO:0000313" key="2">
    <source>
        <dbReference type="EMBL" id="KAJ5408649.1"/>
    </source>
</evidence>
<proteinExistence type="inferred from homology"/>
<dbReference type="PANTHER" id="PTHR31087:SF161">
    <property type="entry name" value="TUBBY C 2 FAMILY PROTEIN"/>
    <property type="match status" value="1"/>
</dbReference>
<dbReference type="Gene3D" id="2.40.160.200">
    <property type="entry name" value="LURP1-related"/>
    <property type="match status" value="1"/>
</dbReference>
<evidence type="ECO:0000313" key="3">
    <source>
        <dbReference type="Proteomes" id="UP001147747"/>
    </source>
</evidence>
<evidence type="ECO:0000256" key="1">
    <source>
        <dbReference type="ARBA" id="ARBA00005437"/>
    </source>
</evidence>
<dbReference type="GeneID" id="81366149"/>
<sequence length="195" mass="21865">MSQLSLYPLSKPVALFEEFIATQPQTLVLKERIFSLTGDSFEIKFDNGAPFLKVTGAWPSFSGRKKVEDMRGNHLFDICKEHMHIHTTYVMKEPDGNKICEVKNSHKIIGSKATTTFTDPGANEVTLTMSGNWMDHIANVVEEQTGETVARIYRKLFTARHMVFGKDNYSVIVAPGVDMALIAGLCICFDEKNND</sequence>
<reference evidence="2" key="1">
    <citation type="submission" date="2022-12" db="EMBL/GenBank/DDBJ databases">
        <authorList>
            <person name="Petersen C."/>
        </authorList>
    </citation>
    <scope>NUCLEOTIDE SEQUENCE</scope>
    <source>
        <strain evidence="2">IBT 29677</strain>
    </source>
</reference>
<accession>A0A9W9W9A1</accession>
<dbReference type="InterPro" id="IPR025659">
    <property type="entry name" value="Tubby-like_C"/>
</dbReference>
<dbReference type="OrthoDB" id="97518at2759"/>
<evidence type="ECO:0008006" key="4">
    <source>
        <dbReference type="Google" id="ProtNLM"/>
    </source>
</evidence>
<name>A0A9W9W9A1_9EURO</name>
<organism evidence="2 3">
    <name type="scientific">Penicillium cosmopolitanum</name>
    <dbReference type="NCBI Taxonomy" id="1131564"/>
    <lineage>
        <taxon>Eukaryota</taxon>
        <taxon>Fungi</taxon>
        <taxon>Dikarya</taxon>
        <taxon>Ascomycota</taxon>
        <taxon>Pezizomycotina</taxon>
        <taxon>Eurotiomycetes</taxon>
        <taxon>Eurotiomycetidae</taxon>
        <taxon>Eurotiales</taxon>
        <taxon>Aspergillaceae</taxon>
        <taxon>Penicillium</taxon>
    </lineage>
</organism>
<dbReference type="EMBL" id="JAPZBU010000004">
    <property type="protein sequence ID" value="KAJ5408649.1"/>
    <property type="molecule type" value="Genomic_DNA"/>
</dbReference>
<dbReference type="RefSeq" id="XP_056492964.1">
    <property type="nucleotide sequence ID" value="XM_056627169.1"/>
</dbReference>
<dbReference type="AlphaFoldDB" id="A0A9W9W9A1"/>
<dbReference type="SUPFAM" id="SSF54518">
    <property type="entry name" value="Tubby C-terminal domain-like"/>
    <property type="match status" value="1"/>
</dbReference>
<dbReference type="InterPro" id="IPR007612">
    <property type="entry name" value="LOR"/>
</dbReference>
<comment type="caution">
    <text evidence="2">The sequence shown here is derived from an EMBL/GenBank/DDBJ whole genome shotgun (WGS) entry which is preliminary data.</text>
</comment>
<dbReference type="PANTHER" id="PTHR31087">
    <property type="match status" value="1"/>
</dbReference>
<keyword evidence="3" id="KW-1185">Reference proteome</keyword>
<gene>
    <name evidence="2" type="ORF">N7509_002532</name>
</gene>
<dbReference type="Pfam" id="PF04525">
    <property type="entry name" value="LOR"/>
    <property type="match status" value="1"/>
</dbReference>
<protein>
    <recommendedName>
        <fullName evidence="4">Tubby C-terminal domain-containing protein</fullName>
    </recommendedName>
</protein>
<reference evidence="2" key="2">
    <citation type="journal article" date="2023" name="IMA Fungus">
        <title>Comparative genomic study of the Penicillium genus elucidates a diverse pangenome and 15 lateral gene transfer events.</title>
        <authorList>
            <person name="Petersen C."/>
            <person name="Sorensen T."/>
            <person name="Nielsen M.R."/>
            <person name="Sondergaard T.E."/>
            <person name="Sorensen J.L."/>
            <person name="Fitzpatrick D.A."/>
            <person name="Frisvad J.C."/>
            <person name="Nielsen K.L."/>
        </authorList>
    </citation>
    <scope>NUCLEOTIDE SEQUENCE</scope>
    <source>
        <strain evidence="2">IBT 29677</strain>
    </source>
</reference>
<dbReference type="InterPro" id="IPR038595">
    <property type="entry name" value="LOR_sf"/>
</dbReference>